<organism evidence="2 3">
    <name type="scientific">Actinocatenispora comari</name>
    <dbReference type="NCBI Taxonomy" id="2807577"/>
    <lineage>
        <taxon>Bacteria</taxon>
        <taxon>Bacillati</taxon>
        <taxon>Actinomycetota</taxon>
        <taxon>Actinomycetes</taxon>
        <taxon>Micromonosporales</taxon>
        <taxon>Micromonosporaceae</taxon>
        <taxon>Actinocatenispora</taxon>
    </lineage>
</organism>
<comment type="caution">
    <text evidence="2">The sequence shown here is derived from an EMBL/GenBank/DDBJ whole genome shotgun (WGS) entry which is preliminary data.</text>
</comment>
<dbReference type="PANTHER" id="PTHR43591:SF24">
    <property type="entry name" value="2-METHOXY-6-POLYPRENYL-1,4-BENZOQUINOL METHYLASE, MITOCHONDRIAL"/>
    <property type="match status" value="1"/>
</dbReference>
<dbReference type="EMBL" id="BOPO01000010">
    <property type="protein sequence ID" value="GIL25822.1"/>
    <property type="molecule type" value="Genomic_DNA"/>
</dbReference>
<dbReference type="PANTHER" id="PTHR43591">
    <property type="entry name" value="METHYLTRANSFERASE"/>
    <property type="match status" value="1"/>
</dbReference>
<sequence length="261" mass="27273">MPDRAALFAAMAEQYDQIVPYFAEFGRRTVELAAPAAGERVLDVACGRGATVVPAAHRVGPAGLVLGVDRAAPMVAALRRDLAGRPNVAVATADAAALPVPTGGFDLALCGSALFLLPDPAAAAAELHRAVRPGGRVAVSVPRETDGGWPFLRPTFLRHWQAAGLPGTPWPAGTFDATAVLSAAGFTEVTAAVVAADIRFGDGDTWWRWIHTMGWRAALDRLPARSRAALWAELSGPLAAQAGPDGLTGRYEMTVVTGHRD</sequence>
<dbReference type="CDD" id="cd02440">
    <property type="entry name" value="AdoMet_MTases"/>
    <property type="match status" value="1"/>
</dbReference>
<dbReference type="InterPro" id="IPR041698">
    <property type="entry name" value="Methyltransf_25"/>
</dbReference>
<dbReference type="GO" id="GO:0008168">
    <property type="term" value="F:methyltransferase activity"/>
    <property type="evidence" value="ECO:0007669"/>
    <property type="project" value="TreeGrafter"/>
</dbReference>
<reference evidence="3" key="1">
    <citation type="journal article" date="2021" name="Int. J. Syst. Evol. Microbiol.">
        <title>Actinocatenispora comari sp. nov., an endophytic actinomycete isolated from aerial parts of Comarum salesowianum.</title>
        <authorList>
            <person name="Oyunbileg N."/>
            <person name="Iizaka Y."/>
            <person name="Hamada M."/>
            <person name="Davaapurev B.O."/>
            <person name="Fukumoto A."/>
            <person name="Tsetseg B."/>
            <person name="Kato F."/>
            <person name="Tamura T."/>
            <person name="Batkhuu J."/>
            <person name="Anzai Y."/>
        </authorList>
    </citation>
    <scope>NUCLEOTIDE SEQUENCE [LARGE SCALE GENOMIC DNA]</scope>
    <source>
        <strain evidence="3">NUM-2625</strain>
    </source>
</reference>
<accession>A0A8J4EI82</accession>
<dbReference type="Pfam" id="PF13649">
    <property type="entry name" value="Methyltransf_25"/>
    <property type="match status" value="1"/>
</dbReference>
<dbReference type="InterPro" id="IPR029063">
    <property type="entry name" value="SAM-dependent_MTases_sf"/>
</dbReference>
<evidence type="ECO:0000259" key="1">
    <source>
        <dbReference type="Pfam" id="PF13649"/>
    </source>
</evidence>
<evidence type="ECO:0000313" key="3">
    <source>
        <dbReference type="Proteomes" id="UP000614996"/>
    </source>
</evidence>
<dbReference type="Proteomes" id="UP000614996">
    <property type="component" value="Unassembled WGS sequence"/>
</dbReference>
<proteinExistence type="predicted"/>
<evidence type="ECO:0000313" key="2">
    <source>
        <dbReference type="EMBL" id="GIL25822.1"/>
    </source>
</evidence>
<feature type="domain" description="Methyltransferase" evidence="1">
    <location>
        <begin position="41"/>
        <end position="135"/>
    </location>
</feature>
<name>A0A8J4EI82_9ACTN</name>
<dbReference type="Gene3D" id="3.40.50.150">
    <property type="entry name" value="Vaccinia Virus protein VP39"/>
    <property type="match status" value="1"/>
</dbReference>
<dbReference type="SUPFAM" id="SSF53335">
    <property type="entry name" value="S-adenosyl-L-methionine-dependent methyltransferases"/>
    <property type="match status" value="1"/>
</dbReference>
<dbReference type="RefSeq" id="WP_207123418.1">
    <property type="nucleotide sequence ID" value="NZ_BOPO01000010.1"/>
</dbReference>
<keyword evidence="3" id="KW-1185">Reference proteome</keyword>
<gene>
    <name evidence="2" type="ORF">NUM_10760</name>
</gene>
<protein>
    <recommendedName>
        <fullName evidence="1">Methyltransferase domain-containing protein</fullName>
    </recommendedName>
</protein>
<dbReference type="AlphaFoldDB" id="A0A8J4EI82"/>